<dbReference type="PANTHER" id="PTHR31307:SF49">
    <property type="entry name" value="ALCOHOL DEHYDROGENASE TRANSCRIPTION FACTOR MYB_SANT-LIKE FAMILY PROTEIN"/>
    <property type="match status" value="1"/>
</dbReference>
<evidence type="ECO:0000259" key="2">
    <source>
        <dbReference type="Pfam" id="PF13837"/>
    </source>
</evidence>
<dbReference type="Pfam" id="PF13837">
    <property type="entry name" value="Myb_DNA-bind_4"/>
    <property type="match status" value="1"/>
</dbReference>
<feature type="compositionally biased region" description="Low complexity" evidence="1">
    <location>
        <begin position="1"/>
        <end position="23"/>
    </location>
</feature>
<dbReference type="GO" id="GO:0000976">
    <property type="term" value="F:transcription cis-regulatory region binding"/>
    <property type="evidence" value="ECO:0007669"/>
    <property type="project" value="EnsemblPlants"/>
</dbReference>
<feature type="region of interest" description="Disordered" evidence="1">
    <location>
        <begin position="128"/>
        <end position="151"/>
    </location>
</feature>
<feature type="compositionally biased region" description="Gly residues" evidence="1">
    <location>
        <begin position="136"/>
        <end position="151"/>
    </location>
</feature>
<evidence type="ECO:0000313" key="4">
    <source>
        <dbReference type="RefSeq" id="XP_039123134.1"/>
    </source>
</evidence>
<evidence type="ECO:0000256" key="1">
    <source>
        <dbReference type="SAM" id="MobiDB-lite"/>
    </source>
</evidence>
<dbReference type="GO" id="GO:0019760">
    <property type="term" value="P:glucosinolate metabolic process"/>
    <property type="evidence" value="ECO:0007669"/>
    <property type="project" value="EnsemblPlants"/>
</dbReference>
<proteinExistence type="predicted"/>
<dbReference type="RefSeq" id="XP_039123134.1">
    <property type="nucleotide sequence ID" value="XM_039267200.1"/>
</dbReference>
<dbReference type="Gene3D" id="1.10.10.60">
    <property type="entry name" value="Homeodomain-like"/>
    <property type="match status" value="1"/>
</dbReference>
<name>A0AB40B8S3_DIOCR</name>
<dbReference type="InterPro" id="IPR044823">
    <property type="entry name" value="ASIL1/2-like"/>
</dbReference>
<gene>
    <name evidence="4" type="primary">LOC120259568</name>
</gene>
<dbReference type="AlphaFoldDB" id="A0AB40B8S3"/>
<dbReference type="SMART" id="SM00595">
    <property type="entry name" value="MADF"/>
    <property type="match status" value="1"/>
</dbReference>
<evidence type="ECO:0000313" key="3">
    <source>
        <dbReference type="Proteomes" id="UP001515500"/>
    </source>
</evidence>
<reference evidence="4" key="1">
    <citation type="submission" date="2025-08" db="UniProtKB">
        <authorList>
            <consortium name="RefSeq"/>
        </authorList>
    </citation>
    <scope>IDENTIFICATION</scope>
</reference>
<dbReference type="GeneID" id="120259568"/>
<feature type="domain" description="Myb/SANT-like DNA-binding" evidence="2">
    <location>
        <begin position="30"/>
        <end position="123"/>
    </location>
</feature>
<feature type="region of interest" description="Disordered" evidence="1">
    <location>
        <begin position="1"/>
        <end position="30"/>
    </location>
</feature>
<keyword evidence="3" id="KW-1185">Reference proteome</keyword>
<protein>
    <submittedName>
        <fullName evidence="4">Trihelix transcription factor ASIL2-like</fullName>
    </submittedName>
</protein>
<sequence>MASSSSAPATAAASLPVAVPTTASRRPPPPCWTHDETLALIQSYSRCYLSLRRAALRAPHWQEISIAVAARCLPSASPKTPIQCRHKVEKLRKRLRSERRRSLSLRPGAPPSSPWPYFSLLDSVDPLPAPDPISDDGGGGGGGGVTANGGGIGGLRFEIPKAVRSRRTERRRGKEGDVWGEMASALMKLGDGFLRVEQMKMEMAREAERRRMEMQLRRTEMMLDSQRRIVDALVEGMLWEKRTEAYPDS</sequence>
<dbReference type="InterPro" id="IPR044822">
    <property type="entry name" value="Myb_DNA-bind_4"/>
</dbReference>
<organism evidence="3 4">
    <name type="scientific">Dioscorea cayennensis subsp. rotundata</name>
    <name type="common">White Guinea yam</name>
    <name type="synonym">Dioscorea rotundata</name>
    <dbReference type="NCBI Taxonomy" id="55577"/>
    <lineage>
        <taxon>Eukaryota</taxon>
        <taxon>Viridiplantae</taxon>
        <taxon>Streptophyta</taxon>
        <taxon>Embryophyta</taxon>
        <taxon>Tracheophyta</taxon>
        <taxon>Spermatophyta</taxon>
        <taxon>Magnoliopsida</taxon>
        <taxon>Liliopsida</taxon>
        <taxon>Dioscoreales</taxon>
        <taxon>Dioscoreaceae</taxon>
        <taxon>Dioscorea</taxon>
    </lineage>
</organism>
<dbReference type="Proteomes" id="UP001515500">
    <property type="component" value="Chromosome 4"/>
</dbReference>
<accession>A0AB40B8S3</accession>
<dbReference type="PANTHER" id="PTHR31307">
    <property type="entry name" value="TRIHELIX TRANSCRIPTION FACTOR ASIL2"/>
    <property type="match status" value="1"/>
</dbReference>